<dbReference type="Gene3D" id="3.30.420.10">
    <property type="entry name" value="Ribonuclease H-like superfamily/Ribonuclease H"/>
    <property type="match status" value="1"/>
</dbReference>
<sequence>MGCTQSKIENEEIVNRCKERKTVMKESVSSRNAFAAAHFSYAAALKNTGAALSDYAQGEVQFPDRMTASVGDVTSVGGGVLPPPPPQPPYEKLPPPPPPPLQRASTMPEFVVSEPEFEKGHVDTIMEDDDDEDDEVDDRNLHRRRKSAGTGGGGGGGGSRSGSKRESEDLPPPTPPEIPQAEAPRPTENGLNRAAPPPPPPHNGMSSWDYFFPSMENVTGPSLAEIDHDEIGQIHRNMAPPVEEVRRSVSHHDDDDVDDGGDEEGEVEDVVEEPPPPPVVPKAVKKVRVSVPVQVPSEGRRSSGKNGGGGGGPSLNLLQIFTELDDCFLKASESANEVSRMLEANRLHYHSNFADSRGHIDHSARVMRVITWNRSFKGLPDADDKKDDFDSEENETHATVLDKMLAWEKKLYDEVKAGELMKFEYQKKIASLNRLKKRGASTDHLERTKATVSHLHTRYIVDMQSMDSTVSEINRLRDEQLYPKLVQLVDGMAIMWENMKFQHDHQSKIVQALRSLDISHAPTETSEHHYNNTLQLHNHVQMWHSQFEKLMKYQKEYIKFLSDWLKLNLIPIDNNLREKVSSPQRPQTPPIQILLRTWHDFLEKLPEEGARTAIHNFAAVMDTIYQYQTEEIKMKERCEETRRELTRKTRKFEDWYNKYMQKRTTDEMDNDKEVIAEQQITVELLKKRLEEEEEVYQRQCIQVRDKSLMNLKTGLPESICSAIRLIIQGSAWNIDNGKSLDIWNDTWLPVHTLFPIEIVRRILSTRIASHRIDTLFWDGTAHGNFTPPHYEFVKINCDVAWFPNSKQVGLRFVARNSEGEVILSGAKHVKYSQSALITEAGAVWWAIKTAHEKHLTRIKVETDFFVLYQLLSIGKPLLQISSMWHDIRELASTFECCHWNFVKEEENTGKMMRNC</sequence>
<dbReference type="GO" id="GO:0004523">
    <property type="term" value="F:RNA-DNA hybrid ribonuclease activity"/>
    <property type="evidence" value="ECO:0007669"/>
    <property type="project" value="InterPro"/>
</dbReference>
<evidence type="ECO:0000313" key="6">
    <source>
        <dbReference type="EMBL" id="GEU40908.1"/>
    </source>
</evidence>
<accession>A0A6L2JUW7</accession>
<feature type="domain" description="DUF630" evidence="4">
    <location>
        <begin position="1"/>
        <end position="59"/>
    </location>
</feature>
<dbReference type="InterPro" id="IPR036397">
    <property type="entry name" value="RNaseH_sf"/>
</dbReference>
<dbReference type="InterPro" id="IPR044730">
    <property type="entry name" value="RNase_H-like_dom_plant"/>
</dbReference>
<feature type="region of interest" description="Disordered" evidence="2">
    <location>
        <begin position="243"/>
        <end position="281"/>
    </location>
</feature>
<comment type="caution">
    <text evidence="6">The sequence shown here is derived from an EMBL/GenBank/DDBJ whole genome shotgun (WGS) entry which is preliminary data.</text>
</comment>
<feature type="region of interest" description="Disordered" evidence="2">
    <location>
        <begin position="68"/>
        <end position="221"/>
    </location>
</feature>
<dbReference type="InterPro" id="IPR012337">
    <property type="entry name" value="RNaseH-like_sf"/>
</dbReference>
<feature type="compositionally biased region" description="Gly residues" evidence="2">
    <location>
        <begin position="149"/>
        <end position="160"/>
    </location>
</feature>
<dbReference type="Pfam" id="PF04782">
    <property type="entry name" value="DUF632"/>
    <property type="match status" value="1"/>
</dbReference>
<feature type="compositionally biased region" description="Acidic residues" evidence="2">
    <location>
        <begin position="125"/>
        <end position="137"/>
    </location>
</feature>
<feature type="domain" description="RNase H type-1" evidence="5">
    <location>
        <begin position="796"/>
        <end position="908"/>
    </location>
</feature>
<dbReference type="Pfam" id="PF04783">
    <property type="entry name" value="DUF630"/>
    <property type="match status" value="1"/>
</dbReference>
<dbReference type="SUPFAM" id="SSF53098">
    <property type="entry name" value="Ribonuclease H-like"/>
    <property type="match status" value="1"/>
</dbReference>
<feature type="compositionally biased region" description="Basic and acidic residues" evidence="2">
    <location>
        <begin position="243"/>
        <end position="254"/>
    </location>
</feature>
<feature type="compositionally biased region" description="Pro residues" evidence="2">
    <location>
        <begin position="81"/>
        <end position="101"/>
    </location>
</feature>
<evidence type="ECO:0000259" key="5">
    <source>
        <dbReference type="Pfam" id="PF13456"/>
    </source>
</evidence>
<organism evidence="6">
    <name type="scientific">Tanacetum cinerariifolium</name>
    <name type="common">Dalmatian daisy</name>
    <name type="synonym">Chrysanthemum cinerariifolium</name>
    <dbReference type="NCBI Taxonomy" id="118510"/>
    <lineage>
        <taxon>Eukaryota</taxon>
        <taxon>Viridiplantae</taxon>
        <taxon>Streptophyta</taxon>
        <taxon>Embryophyta</taxon>
        <taxon>Tracheophyta</taxon>
        <taxon>Spermatophyta</taxon>
        <taxon>Magnoliopsida</taxon>
        <taxon>eudicotyledons</taxon>
        <taxon>Gunneridae</taxon>
        <taxon>Pentapetalae</taxon>
        <taxon>asterids</taxon>
        <taxon>campanulids</taxon>
        <taxon>Asterales</taxon>
        <taxon>Asteraceae</taxon>
        <taxon>Asteroideae</taxon>
        <taxon>Anthemideae</taxon>
        <taxon>Anthemidinae</taxon>
        <taxon>Tanacetum</taxon>
    </lineage>
</organism>
<evidence type="ECO:0000256" key="2">
    <source>
        <dbReference type="SAM" id="MobiDB-lite"/>
    </source>
</evidence>
<feature type="domain" description="DUF632" evidence="3">
    <location>
        <begin position="317"/>
        <end position="622"/>
    </location>
</feature>
<dbReference type="EMBL" id="BKCJ010001366">
    <property type="protein sequence ID" value="GEU40908.1"/>
    <property type="molecule type" value="Genomic_DNA"/>
</dbReference>
<reference evidence="6" key="1">
    <citation type="journal article" date="2019" name="Sci. Rep.">
        <title>Draft genome of Tanacetum cinerariifolium, the natural source of mosquito coil.</title>
        <authorList>
            <person name="Yamashiro T."/>
            <person name="Shiraishi A."/>
            <person name="Satake H."/>
            <person name="Nakayama K."/>
        </authorList>
    </citation>
    <scope>NUCLEOTIDE SEQUENCE</scope>
</reference>
<gene>
    <name evidence="6" type="ORF">Tci_012886</name>
</gene>
<feature type="compositionally biased region" description="Acidic residues" evidence="2">
    <location>
        <begin position="255"/>
        <end position="272"/>
    </location>
</feature>
<name>A0A6L2JUW7_TANCI</name>
<keyword evidence="1" id="KW-0175">Coiled coil</keyword>
<dbReference type="CDD" id="cd06222">
    <property type="entry name" value="RNase_H_like"/>
    <property type="match status" value="1"/>
</dbReference>
<dbReference type="InterPro" id="IPR006867">
    <property type="entry name" value="DUF632"/>
</dbReference>
<dbReference type="PANTHER" id="PTHR21450">
    <property type="entry name" value="PROTEIN ALTERED PHOSPHATE STARVATION RESPONSE 1"/>
    <property type="match status" value="1"/>
</dbReference>
<feature type="coiled-coil region" evidence="1">
    <location>
        <begin position="675"/>
        <end position="706"/>
    </location>
</feature>
<evidence type="ECO:0000259" key="4">
    <source>
        <dbReference type="Pfam" id="PF04783"/>
    </source>
</evidence>
<dbReference type="AlphaFoldDB" id="A0A6L2JUW7"/>
<protein>
    <submittedName>
        <fullName evidence="6">Nitrate regulatory gene2 protein-like</fullName>
    </submittedName>
</protein>
<feature type="region of interest" description="Disordered" evidence="2">
    <location>
        <begin position="292"/>
        <end position="311"/>
    </location>
</feature>
<dbReference type="GO" id="GO:0003676">
    <property type="term" value="F:nucleic acid binding"/>
    <property type="evidence" value="ECO:0007669"/>
    <property type="project" value="InterPro"/>
</dbReference>
<proteinExistence type="predicted"/>
<dbReference type="Pfam" id="PF13456">
    <property type="entry name" value="RVT_3"/>
    <property type="match status" value="1"/>
</dbReference>
<dbReference type="InterPro" id="IPR006868">
    <property type="entry name" value="DUF630"/>
</dbReference>
<evidence type="ECO:0000259" key="3">
    <source>
        <dbReference type="Pfam" id="PF04782"/>
    </source>
</evidence>
<dbReference type="InterPro" id="IPR002156">
    <property type="entry name" value="RNaseH_domain"/>
</dbReference>
<evidence type="ECO:0000256" key="1">
    <source>
        <dbReference type="SAM" id="Coils"/>
    </source>
</evidence>
<dbReference type="PANTHER" id="PTHR21450:SF59">
    <property type="entry name" value="PROTEIN, PUTATIVE_ 48652-45869-RELATED"/>
    <property type="match status" value="1"/>
</dbReference>